<dbReference type="InterPro" id="IPR051922">
    <property type="entry name" value="Bact_Sporulation_Assoc"/>
</dbReference>
<gene>
    <name evidence="2" type="ORF">KEC57_14500</name>
</gene>
<name>A0A9X1LX77_9MICO</name>
<dbReference type="PANTHER" id="PTHR30032">
    <property type="entry name" value="N-ACETYLMURAMOYL-L-ALANINE AMIDASE-RELATED"/>
    <property type="match status" value="1"/>
</dbReference>
<dbReference type="InterPro" id="IPR007253">
    <property type="entry name" value="Cell_wall-bd_2"/>
</dbReference>
<dbReference type="Pfam" id="PF04122">
    <property type="entry name" value="CW_binding_2"/>
    <property type="match status" value="3"/>
</dbReference>
<dbReference type="Pfam" id="PF08239">
    <property type="entry name" value="SH3_3"/>
    <property type="match status" value="1"/>
</dbReference>
<dbReference type="InterPro" id="IPR003646">
    <property type="entry name" value="SH3-like_bac-type"/>
</dbReference>
<protein>
    <submittedName>
        <fullName evidence="2">Cell wall-binding repeat-containing protein</fullName>
    </submittedName>
</protein>
<feature type="domain" description="SH3b" evidence="1">
    <location>
        <begin position="325"/>
        <end position="386"/>
    </location>
</feature>
<dbReference type="Proteomes" id="UP001139354">
    <property type="component" value="Unassembled WGS sequence"/>
</dbReference>
<accession>A0A9X1LX77</accession>
<dbReference type="AlphaFoldDB" id="A0A9X1LX77"/>
<proteinExistence type="predicted"/>
<keyword evidence="3" id="KW-1185">Reference proteome</keyword>
<sequence length="690" mass="72287">MSGPRDHTIHARARAVVIAWAAVLVLVVGLIPTHAASAQATSSREVETSSVAAAGTVEAGVVRAADLSRFQAGNIVSDAVFFYKDSMSEAQIQAFLESKVPSCQAGYTCLRDWYDTSRTTTADAMCGAYSGGVRERASRIIYKVAQACGINPQVILVMLQKEQGLVNHVWPSEFRYTLAMGQGCPDTAGCDARYHGFFNQVYGAAWQMKRYANPPGTSQYFTWYAPGKTWNVLYHPPFNVNGAWVDRCGSSPVQIQNQATANLYYYTPYQPNAAALRAGYGESSDTCASYGNRNFYNYFTDWFGSTQVPANACAQPASVTAADGEFAVNVASLNLRLAPTTACEPIAGSLSQGTVVTRTGISGEWWRIRIDGVVFWAHSAYLSPAASPAYTTSRLSGVNRYDTAVAVSKTAYPSGTRKVYIASGTEFPDALAAGAAAAHTGASLLLTERDLVPGSVLAELQRLAPTSVIVLGGTDRISQAVQDSVAAAVPAAAIKRVAGRDRYETSRLIAAEAFPQASAAYIVTGTRYQDAVAAAALGGATGSPVILVAGADGSLDAATAATLRERGIKTVTVAGDTAAVSAGIEAGLRSSGVSVNRIGGANRYATSLLLNQAVYPQGGPSVYLATGTDFPDALSGSVLAGITKSPLVTTSGNCMSGQAKTWFTANSVQKVTLIGGEPTLSADVARSIRC</sequence>
<comment type="caution">
    <text evidence="2">The sequence shown here is derived from an EMBL/GenBank/DDBJ whole genome shotgun (WGS) entry which is preliminary data.</text>
</comment>
<dbReference type="SMART" id="SM00287">
    <property type="entry name" value="SH3b"/>
    <property type="match status" value="1"/>
</dbReference>
<organism evidence="2 3">
    <name type="scientific">Microbacterium allomyrinae</name>
    <dbReference type="NCBI Taxonomy" id="2830666"/>
    <lineage>
        <taxon>Bacteria</taxon>
        <taxon>Bacillati</taxon>
        <taxon>Actinomycetota</taxon>
        <taxon>Actinomycetes</taxon>
        <taxon>Micrococcales</taxon>
        <taxon>Microbacteriaceae</taxon>
        <taxon>Microbacterium</taxon>
    </lineage>
</organism>
<evidence type="ECO:0000259" key="1">
    <source>
        <dbReference type="SMART" id="SM00287"/>
    </source>
</evidence>
<dbReference type="Gene3D" id="3.40.50.12090">
    <property type="match status" value="1"/>
</dbReference>
<dbReference type="EMBL" id="JAGTTN010000005">
    <property type="protein sequence ID" value="MCC2033396.1"/>
    <property type="molecule type" value="Genomic_DNA"/>
</dbReference>
<reference evidence="2" key="1">
    <citation type="submission" date="2021-04" db="EMBL/GenBank/DDBJ databases">
        <title>Microbacterium tenobrionis sp. nov. and Microbacterium allomyrinae sp. nov., isolated from larvae of Tenobrio molitor and Allomyrina dichotoma, respectively.</title>
        <authorList>
            <person name="Lee S.D."/>
        </authorList>
    </citation>
    <scope>NUCLEOTIDE SEQUENCE</scope>
    <source>
        <strain evidence="2">BWT-G7</strain>
    </source>
</reference>
<evidence type="ECO:0000313" key="3">
    <source>
        <dbReference type="Proteomes" id="UP001139354"/>
    </source>
</evidence>
<evidence type="ECO:0000313" key="2">
    <source>
        <dbReference type="EMBL" id="MCC2033396.1"/>
    </source>
</evidence>
<dbReference type="PANTHER" id="PTHR30032:SF8">
    <property type="entry name" value="GERMINATION-SPECIFIC N-ACETYLMURAMOYL-L-ALANINE AMIDASE"/>
    <property type="match status" value="1"/>
</dbReference>
<dbReference type="Gene3D" id="2.30.30.40">
    <property type="entry name" value="SH3 Domains"/>
    <property type="match status" value="1"/>
</dbReference>
<dbReference type="RefSeq" id="WP_229385395.1">
    <property type="nucleotide sequence ID" value="NZ_JAGTTN010000005.1"/>
</dbReference>